<feature type="domain" description="DUF5077" evidence="1">
    <location>
        <begin position="36"/>
        <end position="151"/>
    </location>
</feature>
<keyword evidence="3" id="KW-1185">Reference proteome</keyword>
<dbReference type="Proteomes" id="UP000664480">
    <property type="component" value="Unassembled WGS sequence"/>
</dbReference>
<protein>
    <submittedName>
        <fullName evidence="2">DUF3472 domain-containing protein</fullName>
    </submittedName>
</protein>
<dbReference type="RefSeq" id="WP_206587300.1">
    <property type="nucleotide sequence ID" value="NZ_JAFKCU010000003.1"/>
</dbReference>
<dbReference type="Pfam" id="PF16871">
    <property type="entry name" value="DUF5077"/>
    <property type="match status" value="1"/>
</dbReference>
<reference evidence="2 3" key="1">
    <citation type="submission" date="2021-03" db="EMBL/GenBank/DDBJ databases">
        <title>novel species isolated from a fishpond in China.</title>
        <authorList>
            <person name="Lu H."/>
            <person name="Cai Z."/>
        </authorList>
    </citation>
    <scope>NUCLEOTIDE SEQUENCE [LARGE SCALE GENOMIC DNA]</scope>
    <source>
        <strain evidence="2 3">YJ13C</strain>
    </source>
</reference>
<sequence>MKTYLLLILFLFGSFSIVRKEENEESRKKFENTISIPLGGNAYQTAGNTKEKITQDGIISWTNSDTEYSIYFKSSSQKEVSLSLVLSEQTQASQISISTNETVIVDVEPNQSGVVEIGIFNLKPGYNEIKLKGIQKSGQDFAKIRELLITYDGDLSLDFVKDNESNRFYWGRRGPSVHLTYTLPDQQDFKWFYNEVTVPVGLDPIGSYFMANGFGEGYFGIQVNSESERRILFSVWSPFKTDNPGEIPEEEKIKLLKIGNDVYTGEFGNEGSGGQSYLKYPWKAGQTYRFLNSVEPDRNGNTIYTAYFLDPEIGEWILIASFLRPKTDTWYKRPHSFLENFNPEYGNITRKAFYKNQWARTSEGTWVELTEARFTGDDIANRSYRLDFAGGSEDGVFYLQNGGFFDEAIPLKSMHDRKPISSPPVIDFTKLP</sequence>
<organism evidence="2 3">
    <name type="scientific">Algoriphagus pacificus</name>
    <dbReference type="NCBI Taxonomy" id="2811234"/>
    <lineage>
        <taxon>Bacteria</taxon>
        <taxon>Pseudomonadati</taxon>
        <taxon>Bacteroidota</taxon>
        <taxon>Cytophagia</taxon>
        <taxon>Cytophagales</taxon>
        <taxon>Cyclobacteriaceae</taxon>
        <taxon>Algoriphagus</taxon>
    </lineage>
</organism>
<accession>A0ABS3CHQ6</accession>
<comment type="caution">
    <text evidence="2">The sequence shown here is derived from an EMBL/GenBank/DDBJ whole genome shotgun (WGS) entry which is preliminary data.</text>
</comment>
<evidence type="ECO:0000313" key="2">
    <source>
        <dbReference type="EMBL" id="MBN7816627.1"/>
    </source>
</evidence>
<proteinExistence type="predicted"/>
<dbReference type="InterPro" id="IPR031712">
    <property type="entry name" value="DUF5077"/>
</dbReference>
<gene>
    <name evidence="2" type="ORF">J0A69_14355</name>
</gene>
<dbReference type="EMBL" id="JAFKCU010000003">
    <property type="protein sequence ID" value="MBN7816627.1"/>
    <property type="molecule type" value="Genomic_DNA"/>
</dbReference>
<name>A0ABS3CHQ6_9BACT</name>
<evidence type="ECO:0000313" key="3">
    <source>
        <dbReference type="Proteomes" id="UP000664480"/>
    </source>
</evidence>
<dbReference type="Pfam" id="PF11958">
    <property type="entry name" value="DUF3472"/>
    <property type="match status" value="1"/>
</dbReference>
<evidence type="ECO:0000259" key="1">
    <source>
        <dbReference type="Pfam" id="PF16871"/>
    </source>
</evidence>
<dbReference type="InterPro" id="IPR021862">
    <property type="entry name" value="DUF3472"/>
</dbReference>